<evidence type="ECO:0000313" key="3">
    <source>
        <dbReference type="Proteomes" id="UP000507470"/>
    </source>
</evidence>
<organism evidence="2 3">
    <name type="scientific">Mytilus coruscus</name>
    <name type="common">Sea mussel</name>
    <dbReference type="NCBI Taxonomy" id="42192"/>
    <lineage>
        <taxon>Eukaryota</taxon>
        <taxon>Metazoa</taxon>
        <taxon>Spiralia</taxon>
        <taxon>Lophotrochozoa</taxon>
        <taxon>Mollusca</taxon>
        <taxon>Bivalvia</taxon>
        <taxon>Autobranchia</taxon>
        <taxon>Pteriomorphia</taxon>
        <taxon>Mytilida</taxon>
        <taxon>Mytiloidea</taxon>
        <taxon>Mytilidae</taxon>
        <taxon>Mytilinae</taxon>
        <taxon>Mytilus</taxon>
    </lineage>
</organism>
<feature type="region of interest" description="Disordered" evidence="1">
    <location>
        <begin position="438"/>
        <end position="471"/>
    </location>
</feature>
<evidence type="ECO:0000256" key="1">
    <source>
        <dbReference type="SAM" id="MobiDB-lite"/>
    </source>
</evidence>
<name>A0A6J8DQF3_MYTCO</name>
<dbReference type="Proteomes" id="UP000507470">
    <property type="component" value="Unassembled WGS sequence"/>
</dbReference>
<feature type="compositionally biased region" description="Polar residues" evidence="1">
    <location>
        <begin position="460"/>
        <end position="471"/>
    </location>
</feature>
<sequence>MADVGFTSICTHSMPFFGTGSDLPFLQRVNLYLESVENAKIECDQISEDKNIIEVKGMETFDRKQRFRRTLRIFRAKEKGQQRLHKKRCNSSETKIIVKHLSIPNYSYFYTGKDIDVNISQEKTSLHAGNKNGSTHTRSERNAKSNGKISHSVKYNCNNSKERTIDIEHTNKNVGNKNKSGKETLDKKSCFYDNEDFGNQESSDNTSCRNKEVLSAEINENISTVEENKNSAKKDPIYENHSIIQEMSKIEYTDDLLKVSHPTDDLNEFRLHFNRTENRIAEQFSVHQGVDYTDNSLQNTTLKHKDQWVDYTDNSLQNTTLKHKDQGVDYTDNSLQNTTLKHKDQGVDYTDNSLQNTTLKPKDQGVDYTDNSLQNTTLKHKDQGVDYTDNSLQNTTLKPKDQWVDYTDNSLQNTTLKHKDQGVDYTDNSLQNTTLKHKDQGVDRQQSTKQTLKPKDKGLITQTTTKHNIKT</sequence>
<dbReference type="AlphaFoldDB" id="A0A6J8DQF3"/>
<evidence type="ECO:0000313" key="2">
    <source>
        <dbReference type="EMBL" id="CAC5409751.1"/>
    </source>
</evidence>
<feature type="region of interest" description="Disordered" evidence="1">
    <location>
        <begin position="346"/>
        <end position="368"/>
    </location>
</feature>
<accession>A0A6J8DQF3</accession>
<keyword evidence="3" id="KW-1185">Reference proteome</keyword>
<proteinExistence type="predicted"/>
<dbReference type="EMBL" id="CACVKT020007647">
    <property type="protein sequence ID" value="CAC5409751.1"/>
    <property type="molecule type" value="Genomic_DNA"/>
</dbReference>
<feature type="compositionally biased region" description="Polar residues" evidence="1">
    <location>
        <begin position="350"/>
        <end position="359"/>
    </location>
</feature>
<feature type="region of interest" description="Disordered" evidence="1">
    <location>
        <begin position="126"/>
        <end position="152"/>
    </location>
</feature>
<reference evidence="2 3" key="1">
    <citation type="submission" date="2020-06" db="EMBL/GenBank/DDBJ databases">
        <authorList>
            <person name="Li R."/>
            <person name="Bekaert M."/>
        </authorList>
    </citation>
    <scope>NUCLEOTIDE SEQUENCE [LARGE SCALE GENOMIC DNA]</scope>
    <source>
        <strain evidence="3">wild</strain>
    </source>
</reference>
<gene>
    <name evidence="2" type="ORF">MCOR_43001</name>
</gene>
<protein>
    <submittedName>
        <fullName evidence="2">Uncharacterized protein</fullName>
    </submittedName>
</protein>